<comment type="subcellular location">
    <subcellularLocation>
        <location evidence="1">Cell outer membrane</location>
    </subcellularLocation>
</comment>
<evidence type="ECO:0008006" key="12">
    <source>
        <dbReference type="Google" id="ProtNLM"/>
    </source>
</evidence>
<feature type="domain" description="RagB/SusD" evidence="8">
    <location>
        <begin position="292"/>
        <end position="550"/>
    </location>
</feature>
<organism evidence="10 11">
    <name type="scientific">Mucilaginibacter pedocola</name>
    <dbReference type="NCBI Taxonomy" id="1792845"/>
    <lineage>
        <taxon>Bacteria</taxon>
        <taxon>Pseudomonadati</taxon>
        <taxon>Bacteroidota</taxon>
        <taxon>Sphingobacteriia</taxon>
        <taxon>Sphingobacteriales</taxon>
        <taxon>Sphingobacteriaceae</taxon>
        <taxon>Mucilaginibacter</taxon>
    </lineage>
</organism>
<gene>
    <name evidence="10" type="ORF">BC343_18930</name>
</gene>
<evidence type="ECO:0000313" key="10">
    <source>
        <dbReference type="EMBL" id="OOQ56519.1"/>
    </source>
</evidence>
<dbReference type="GO" id="GO:0009279">
    <property type="term" value="C:cell outer membrane"/>
    <property type="evidence" value="ECO:0007669"/>
    <property type="project" value="UniProtKB-SubCell"/>
</dbReference>
<accession>A0A1S9P6E2</accession>
<sequence>MKKIRNYNKAAFFIMLIVFTSACKKLDLAPENRFTEATYWTTTEKATAVLSTAYAQMFNNDWFFYNEGASDNAYNGRGDASGVASLAAGTYDASLARVRDEWNSHYSGIKTCNIFLENVDKVTSMDANLNARMKGEARFIRAYHYFQLENWYGDVPLFDKDISLDESKTISRTPKAQVVDFVLKELDAAAAVLPTNTAYAEADRGRITKGAAIALKARVLLYESRWADVVTTCEQLIGNTTNGTYSLFNSYEGLFLPQNEYNSEVMLDLQYVSGAPNRSYNNFFDFAPLSVGARLNALAPTQELVDSYLMANGKKIGDAGSGYDENNPYVNRDPRLTNTVVYNLYQWKRPDGSIKTIYIKPGSDPNPDANTGRGTDEYASGAVSSPTGYYMRKYYDPTSLTNFQSGLNLIMIRYADVLLMYAEAKNELGQLDAGTWDKTIKPIRTRAGFTAADALNFPAGGQTVLRDIVRNERRIELAMEGLRVFDIRRWKTAEVVLNGWAHGAKYGPTSVDNGYIRANQRSFDAGRAYLWPIPRDERNVNPNLTQNPGW</sequence>
<dbReference type="RefSeq" id="WP_078351477.1">
    <property type="nucleotide sequence ID" value="NZ_MBTF01000039.1"/>
</dbReference>
<evidence type="ECO:0000256" key="7">
    <source>
        <dbReference type="SAM" id="SignalP"/>
    </source>
</evidence>
<dbReference type="Pfam" id="PF07980">
    <property type="entry name" value="SusD_RagB"/>
    <property type="match status" value="1"/>
</dbReference>
<dbReference type="InterPro" id="IPR012944">
    <property type="entry name" value="SusD_RagB_dom"/>
</dbReference>
<keyword evidence="4" id="KW-0472">Membrane</keyword>
<dbReference type="InterPro" id="IPR033985">
    <property type="entry name" value="SusD-like_N"/>
</dbReference>
<dbReference type="SUPFAM" id="SSF48452">
    <property type="entry name" value="TPR-like"/>
    <property type="match status" value="1"/>
</dbReference>
<evidence type="ECO:0000256" key="4">
    <source>
        <dbReference type="ARBA" id="ARBA00023136"/>
    </source>
</evidence>
<dbReference type="Gene3D" id="1.25.40.390">
    <property type="match status" value="1"/>
</dbReference>
<feature type="region of interest" description="Disordered" evidence="6">
    <location>
        <begin position="359"/>
        <end position="379"/>
    </location>
</feature>
<dbReference type="STRING" id="1792845.BC343_18930"/>
<feature type="chain" id="PRO_5012955883" description="Carbohydrate-binding protein SusD" evidence="7">
    <location>
        <begin position="25"/>
        <end position="550"/>
    </location>
</feature>
<dbReference type="PROSITE" id="PS51257">
    <property type="entry name" value="PROKAR_LIPOPROTEIN"/>
    <property type="match status" value="1"/>
</dbReference>
<dbReference type="AlphaFoldDB" id="A0A1S9P6E2"/>
<dbReference type="Proteomes" id="UP000189739">
    <property type="component" value="Unassembled WGS sequence"/>
</dbReference>
<comment type="caution">
    <text evidence="10">The sequence shown here is derived from an EMBL/GenBank/DDBJ whole genome shotgun (WGS) entry which is preliminary data.</text>
</comment>
<protein>
    <recommendedName>
        <fullName evidence="12">Carbohydrate-binding protein SusD</fullName>
    </recommendedName>
</protein>
<evidence type="ECO:0000313" key="11">
    <source>
        <dbReference type="Proteomes" id="UP000189739"/>
    </source>
</evidence>
<dbReference type="EMBL" id="MBTF01000039">
    <property type="protein sequence ID" value="OOQ56519.1"/>
    <property type="molecule type" value="Genomic_DNA"/>
</dbReference>
<evidence type="ECO:0000259" key="9">
    <source>
        <dbReference type="Pfam" id="PF14322"/>
    </source>
</evidence>
<evidence type="ECO:0000256" key="6">
    <source>
        <dbReference type="SAM" id="MobiDB-lite"/>
    </source>
</evidence>
<dbReference type="Pfam" id="PF14322">
    <property type="entry name" value="SusD-like_3"/>
    <property type="match status" value="1"/>
</dbReference>
<keyword evidence="3 7" id="KW-0732">Signal</keyword>
<feature type="domain" description="SusD-like N-terminal" evidence="9">
    <location>
        <begin position="44"/>
        <end position="221"/>
    </location>
</feature>
<evidence type="ECO:0000256" key="3">
    <source>
        <dbReference type="ARBA" id="ARBA00022729"/>
    </source>
</evidence>
<evidence type="ECO:0000256" key="1">
    <source>
        <dbReference type="ARBA" id="ARBA00004442"/>
    </source>
</evidence>
<evidence type="ECO:0000256" key="5">
    <source>
        <dbReference type="ARBA" id="ARBA00023237"/>
    </source>
</evidence>
<evidence type="ECO:0000256" key="2">
    <source>
        <dbReference type="ARBA" id="ARBA00006275"/>
    </source>
</evidence>
<comment type="similarity">
    <text evidence="2">Belongs to the SusD family.</text>
</comment>
<feature type="signal peptide" evidence="7">
    <location>
        <begin position="1"/>
        <end position="24"/>
    </location>
</feature>
<dbReference type="InterPro" id="IPR011990">
    <property type="entry name" value="TPR-like_helical_dom_sf"/>
</dbReference>
<keyword evidence="11" id="KW-1185">Reference proteome</keyword>
<name>A0A1S9P6E2_9SPHI</name>
<dbReference type="OrthoDB" id="5694214at2"/>
<reference evidence="10 11" key="1">
    <citation type="submission" date="2016-07" db="EMBL/GenBank/DDBJ databases">
        <title>Genomic analysis of zinc-resistant bacterium Mucilaginibacter pedocola TBZ30.</title>
        <authorList>
            <person name="Huang J."/>
            <person name="Tang J."/>
        </authorList>
    </citation>
    <scope>NUCLEOTIDE SEQUENCE [LARGE SCALE GENOMIC DNA]</scope>
    <source>
        <strain evidence="10 11">TBZ30</strain>
    </source>
</reference>
<evidence type="ECO:0000259" key="8">
    <source>
        <dbReference type="Pfam" id="PF07980"/>
    </source>
</evidence>
<keyword evidence="5" id="KW-0998">Cell outer membrane</keyword>
<dbReference type="CDD" id="cd08977">
    <property type="entry name" value="SusD"/>
    <property type="match status" value="1"/>
</dbReference>
<proteinExistence type="inferred from homology"/>